<dbReference type="InterPro" id="IPR046347">
    <property type="entry name" value="bZIP_sf"/>
</dbReference>
<dbReference type="GO" id="GO:0051301">
    <property type="term" value="P:cell division"/>
    <property type="evidence" value="ECO:0007669"/>
    <property type="project" value="InterPro"/>
</dbReference>
<feature type="region of interest" description="Disordered" evidence="7">
    <location>
        <begin position="195"/>
        <end position="391"/>
    </location>
</feature>
<dbReference type="SMART" id="SM00338">
    <property type="entry name" value="BRLZ"/>
    <property type="match status" value="1"/>
</dbReference>
<feature type="coiled-coil region" evidence="6">
    <location>
        <begin position="411"/>
        <end position="445"/>
    </location>
</feature>
<dbReference type="Pfam" id="PF11786">
    <property type="entry name" value="Aft1_HRA"/>
    <property type="match status" value="1"/>
</dbReference>
<comment type="subcellular location">
    <subcellularLocation>
        <location evidence="1">Nucleus</location>
    </subcellularLocation>
</comment>
<feature type="compositionally biased region" description="Basic and acidic residues" evidence="7">
    <location>
        <begin position="669"/>
        <end position="683"/>
    </location>
</feature>
<evidence type="ECO:0000256" key="7">
    <source>
        <dbReference type="SAM" id="MobiDB-lite"/>
    </source>
</evidence>
<proteinExistence type="predicted"/>
<dbReference type="PRINTS" id="PR00043">
    <property type="entry name" value="LEUZIPPRJUN"/>
</dbReference>
<name>A0A553I6B6_9PEZI</name>
<comment type="caution">
    <text evidence="9">The sequence shown here is derived from an EMBL/GenBank/DDBJ whole genome shotgun (WGS) entry which is preliminary data.</text>
</comment>
<feature type="region of interest" description="Disordered" evidence="7">
    <location>
        <begin position="506"/>
        <end position="528"/>
    </location>
</feature>
<evidence type="ECO:0000256" key="5">
    <source>
        <dbReference type="ARBA" id="ARBA00023242"/>
    </source>
</evidence>
<feature type="compositionally biased region" description="Basic and acidic residues" evidence="7">
    <location>
        <begin position="811"/>
        <end position="821"/>
    </location>
</feature>
<feature type="region of interest" description="Disordered" evidence="7">
    <location>
        <begin position="1"/>
        <end position="110"/>
    </location>
</feature>
<evidence type="ECO:0000313" key="9">
    <source>
        <dbReference type="EMBL" id="TRX95745.1"/>
    </source>
</evidence>
<feature type="compositionally biased region" description="Polar residues" evidence="7">
    <location>
        <begin position="135"/>
        <end position="149"/>
    </location>
</feature>
<dbReference type="GO" id="GO:0007059">
    <property type="term" value="P:chromosome segregation"/>
    <property type="evidence" value="ECO:0007669"/>
    <property type="project" value="InterPro"/>
</dbReference>
<keyword evidence="6" id="KW-0175">Coiled coil</keyword>
<dbReference type="GO" id="GO:0000444">
    <property type="term" value="C:MIS12/MIND type complex"/>
    <property type="evidence" value="ECO:0007669"/>
    <property type="project" value="InterPro"/>
</dbReference>
<reference evidence="10" key="1">
    <citation type="submission" date="2019-06" db="EMBL/GenBank/DDBJ databases">
        <title>Draft genome sequence of the griseofulvin-producing fungus Xylaria cubensis strain G536.</title>
        <authorList>
            <person name="Mead M.E."/>
            <person name="Raja H.A."/>
            <person name="Steenwyk J.L."/>
            <person name="Knowles S.L."/>
            <person name="Oberlies N.H."/>
            <person name="Rokas A."/>
        </authorList>
    </citation>
    <scope>NUCLEOTIDE SEQUENCE [LARGE SCALE GENOMIC DNA]</scope>
    <source>
        <strain evidence="10">G536</strain>
    </source>
</reference>
<feature type="coiled-coil region" evidence="6">
    <location>
        <begin position="966"/>
        <end position="993"/>
    </location>
</feature>
<feature type="compositionally biased region" description="Basic and acidic residues" evidence="7">
    <location>
        <begin position="382"/>
        <end position="391"/>
    </location>
</feature>
<dbReference type="InterPro" id="IPR004827">
    <property type="entry name" value="bZIP"/>
</dbReference>
<dbReference type="Pfam" id="PF08202">
    <property type="entry name" value="MIS13"/>
    <property type="match status" value="1"/>
</dbReference>
<dbReference type="InterPro" id="IPR020956">
    <property type="entry name" value="TF_Aft1_OSM"/>
</dbReference>
<sequence length="1128" mass="122246">MAPAEPKPSDTTSSPETNGDKKIPEAKAEANANNEPGRPLAPPPKPGEGGDYFSSQLSLEPNPFEQSFAPGGGTVETPGGTKLPSLAALTSPSSLLPGNGTTPFNWGGGSLRTGPLSPAMLSGPATDYFGDTSHTLRSGFTPNESSLRTGLTPGGSGSMFPAPSPNSQAIFAQLANGGGATPSTLDFHRTALSAAAAKAGRDKPINPPAVTSQPQETNGAPTKTETKPASGTFDPHDNDAANGLFMLAQGAQGRNGPPQTQYPVGGNQPVHAHPAPAPMNQTNTSPQMNGNGAHQQPSARGVSEAMSNVSEESEPAKPNTRAKGKRGAAATNGRRKAEEAPPKAPASKKAKTAASSHSQDDMTSDEEDDDSKPGNDGQGKTKMTDEEKRKNFLERNRVAALKCRQRKKQWLANLQNKVEMFSTENDALTAQISALREEVVNLKTLLLAHKDCPVTQQQGLHGAYMQSAMESYNPQINPYGKGSQKNRVWAKETDRGLQGCRGLRASRRTGGRDVASSRGIGNDDAAGTGSAAVRHGLFKECNVSVEVEMKWQPHQGERNGRLVRAPDTHVNIGKGRPAAFSRLTTKPSPPLHHEHTLCLVLSRAPDNRLITRQSQLARTTPTFRNTTAIAVADTFNAGSYSASMTTLVQTRQPLQILSMSHQPKRRRSERIASYDEQDGDFHFTRGSKRVKTAQPEPIPEDELTATPPAPKPAPRRGRPPKKKVEREEPPKPAPKPAPKPVPTRTSKRRSSQMPSQSPDVLPPQRNTRHRTRSSMDQAASVPAKATNGASRIRQVEEEREPETVSTPMNVDKGERTEEISGARKIALPFSDTPIINRNKEMRKKTGNRRSSVGMRGRRASSLMNSGHSAIPHREVNASEFYKHIEADGLTEPRRMKQLLTWCGERSLAEKPPLGSLNSNAILGARAIQDQLLKDFSSRSEFSDWFAREEVPEAPRPPAIVKPNPRNIEHDEHIVALEERIKRLKAEKKKWQSLKQQAPEMPLLFDSSQPGRSESLPDTSLLDPEEAQILASLSNPSAPTIKSMIPVTQSRLQDLQKSLEFNIDRLADGVHKVEQRMVTAGRQADRVLGLTAARLKEREEQEKTRAGTKDMPIMEVLRGLSKILPEGGG</sequence>
<dbReference type="Gene3D" id="1.20.5.170">
    <property type="match status" value="1"/>
</dbReference>
<accession>A0A553I6B6</accession>
<feature type="compositionally biased region" description="Pro residues" evidence="7">
    <location>
        <begin position="731"/>
        <end position="741"/>
    </location>
</feature>
<keyword evidence="3" id="KW-0238">DNA-binding</keyword>
<feature type="region of interest" description="Disordered" evidence="7">
    <location>
        <begin position="135"/>
        <end position="165"/>
    </location>
</feature>
<evidence type="ECO:0000256" key="3">
    <source>
        <dbReference type="ARBA" id="ARBA00023125"/>
    </source>
</evidence>
<organism evidence="9 10">
    <name type="scientific">Xylaria flabelliformis</name>
    <dbReference type="NCBI Taxonomy" id="2512241"/>
    <lineage>
        <taxon>Eukaryota</taxon>
        <taxon>Fungi</taxon>
        <taxon>Dikarya</taxon>
        <taxon>Ascomycota</taxon>
        <taxon>Pezizomycotina</taxon>
        <taxon>Sordariomycetes</taxon>
        <taxon>Xylariomycetidae</taxon>
        <taxon>Xylariales</taxon>
        <taxon>Xylariaceae</taxon>
        <taxon>Xylaria</taxon>
    </lineage>
</organism>
<dbReference type="InterPro" id="IPR021756">
    <property type="entry name" value="TF_Aft1_HRR"/>
</dbReference>
<feature type="compositionally biased region" description="Low complexity" evidence="7">
    <location>
        <begin position="29"/>
        <end position="38"/>
    </location>
</feature>
<feature type="compositionally biased region" description="Polar residues" evidence="7">
    <location>
        <begin position="209"/>
        <end position="229"/>
    </location>
</feature>
<dbReference type="EMBL" id="VFLP01000014">
    <property type="protein sequence ID" value="TRX95745.1"/>
    <property type="molecule type" value="Genomic_DNA"/>
</dbReference>
<evidence type="ECO:0000313" key="10">
    <source>
        <dbReference type="Proteomes" id="UP000319160"/>
    </source>
</evidence>
<evidence type="ECO:0000256" key="2">
    <source>
        <dbReference type="ARBA" id="ARBA00023015"/>
    </source>
</evidence>
<feature type="domain" description="BZIP" evidence="8">
    <location>
        <begin position="386"/>
        <end position="449"/>
    </location>
</feature>
<feature type="compositionally biased region" description="Polar residues" evidence="7">
    <location>
        <begin position="279"/>
        <end position="298"/>
    </location>
</feature>
<evidence type="ECO:0000259" key="8">
    <source>
        <dbReference type="PROSITE" id="PS50217"/>
    </source>
</evidence>
<dbReference type="PANTHER" id="PTHR14778">
    <property type="entry name" value="KINETOCHORE-ASSOCIATED PROTEIN DSN1 HOMOLOG"/>
    <property type="match status" value="1"/>
</dbReference>
<keyword evidence="4" id="KW-0804">Transcription</keyword>
<keyword evidence="10" id="KW-1185">Reference proteome</keyword>
<dbReference type="InterPro" id="IPR002112">
    <property type="entry name" value="Leuzip_Jun"/>
</dbReference>
<dbReference type="GO" id="GO:0003677">
    <property type="term" value="F:DNA binding"/>
    <property type="evidence" value="ECO:0007669"/>
    <property type="project" value="UniProtKB-KW"/>
</dbReference>
<dbReference type="Pfam" id="PF11785">
    <property type="entry name" value="Aft1_OSA"/>
    <property type="match status" value="1"/>
</dbReference>
<dbReference type="AlphaFoldDB" id="A0A553I6B6"/>
<dbReference type="PANTHER" id="PTHR14778:SF2">
    <property type="entry name" value="KINETOCHORE-ASSOCIATED PROTEIN DSN1 HOMOLOG"/>
    <property type="match status" value="1"/>
</dbReference>
<feature type="compositionally biased region" description="Basic and acidic residues" evidence="7">
    <location>
        <begin position="18"/>
        <end position="28"/>
    </location>
</feature>
<evidence type="ECO:0000256" key="4">
    <source>
        <dbReference type="ARBA" id="ARBA00023163"/>
    </source>
</evidence>
<feature type="region of interest" description="Disordered" evidence="7">
    <location>
        <begin position="994"/>
        <end position="1018"/>
    </location>
</feature>
<gene>
    <name evidence="9" type="ORF">FHL15_003299</name>
</gene>
<keyword evidence="5" id="KW-0539">Nucleus</keyword>
<dbReference type="Proteomes" id="UP000319160">
    <property type="component" value="Unassembled WGS sequence"/>
</dbReference>
<feature type="compositionally biased region" description="Low complexity" evidence="7">
    <location>
        <begin position="75"/>
        <end position="97"/>
    </location>
</feature>
<dbReference type="STRING" id="2512241.A0A553I6B6"/>
<evidence type="ECO:0000256" key="6">
    <source>
        <dbReference type="SAM" id="Coils"/>
    </source>
</evidence>
<feature type="region of interest" description="Disordered" evidence="7">
    <location>
        <begin position="655"/>
        <end position="825"/>
    </location>
</feature>
<dbReference type="InterPro" id="IPR021755">
    <property type="entry name" value="TF_Aft1_HRA"/>
</dbReference>
<keyword evidence="2" id="KW-0805">Transcription regulation</keyword>
<feature type="compositionally biased region" description="Polar residues" evidence="7">
    <location>
        <begin position="1005"/>
        <end position="1017"/>
    </location>
</feature>
<dbReference type="OrthoDB" id="3364649at2759"/>
<dbReference type="InterPro" id="IPR013218">
    <property type="entry name" value="Dsn1/Mis13"/>
</dbReference>
<protein>
    <recommendedName>
        <fullName evidence="8">BZIP domain-containing protein</fullName>
    </recommendedName>
</protein>
<dbReference type="FunFam" id="1.20.5.170:FF:000053">
    <property type="entry name" value="BZIP transcription factor AtfA"/>
    <property type="match status" value="1"/>
</dbReference>
<dbReference type="PROSITE" id="PS50217">
    <property type="entry name" value="BZIP"/>
    <property type="match status" value="1"/>
</dbReference>
<dbReference type="SUPFAM" id="SSF57959">
    <property type="entry name" value="Leucine zipper domain"/>
    <property type="match status" value="1"/>
</dbReference>
<dbReference type="GO" id="GO:0003700">
    <property type="term" value="F:DNA-binding transcription factor activity"/>
    <property type="evidence" value="ECO:0007669"/>
    <property type="project" value="InterPro"/>
</dbReference>
<dbReference type="Pfam" id="PF11787">
    <property type="entry name" value="Aft1_HRR"/>
    <property type="match status" value="1"/>
</dbReference>
<evidence type="ECO:0000256" key="1">
    <source>
        <dbReference type="ARBA" id="ARBA00004123"/>
    </source>
</evidence>
<dbReference type="GO" id="GO:0005634">
    <property type="term" value="C:nucleus"/>
    <property type="evidence" value="ECO:0007669"/>
    <property type="project" value="UniProtKB-SubCell"/>
</dbReference>
<dbReference type="CDD" id="cd14687">
    <property type="entry name" value="bZIP_ATF2"/>
    <property type="match status" value="1"/>
</dbReference>
<dbReference type="Pfam" id="PF00170">
    <property type="entry name" value="bZIP_1"/>
    <property type="match status" value="1"/>
</dbReference>